<sequence>MSAAGPAIKKTPGGVTCLWLITPTFTSRPRRSVTLVARPPGKATMSQFYTDAPMIIIIAETSNLPIELQDGIAEFVRFSPHKNFQTEDTMRDNDNEYKWNVRFLYDHMMRPGHLSVTSNFPNYKTSPVNEKFEVVIRYHRKIEAFRGLGVIFGAARHLDQSGDVQYRLNFDDEAMFDTLGLMIDCSRNGVLLVDSVYFMLRNMALMGLNTLQLYTEDTYEVEGEPFFGYLRGRYTQKELASIDDYAYDLGIEVIPCIQTLGHLGQMLQWPKYAHLRDTHEVLLAASEDTYEFIEKLIKAASAPFRSKRIHIGMDEAHGVGEGRYRQLYGYKDATQLFVDHLQRVNEICKRMELQPMIWSDTAQNNTLQGYYDQDSNPAFSELVGTMPSDVALVYWDYYHTVSDTYTQKIKQHRELGCESPWLASGLWTWSRFWTALPFTFESVRAAAVASKRKEDGVRNAFITIWGDEGNECDMFSALPGLLYYAQHGYTSNPEVDVDLLKRNFGKFQYMNSGLFFIEVQAHSYLFPAHLEGICGADFDDWVDNITQETTSTSTKTQYQGNCSKWLLWEDPFLSFMSPQYAPYDLENHYSSISAYLFKVLETKVHENPLNSRLELVARLASVLSLKCHLRERLVDAYRSGQKGVLFEIAQGRLTTLRQELDELWRYHRGMWMKMYKPFGWEVIELRYGGLRTRLQTMYERIIEYVNKSAGNTGDVEIGLNGESNEYAEDTIPELECDLEIVYEHARTNLMLDYQRVSTPSRLG</sequence>
<evidence type="ECO:0000256" key="1">
    <source>
        <dbReference type="ARBA" id="ARBA00001231"/>
    </source>
</evidence>
<comment type="similarity">
    <text evidence="2">Belongs to the glycosyl hydrolase 20 family.</text>
</comment>
<dbReference type="Proteomes" id="UP000268093">
    <property type="component" value="Unassembled WGS sequence"/>
</dbReference>
<dbReference type="AlphaFoldDB" id="A0A433CZ51"/>
<dbReference type="GO" id="GO:0004563">
    <property type="term" value="F:beta-N-acetylhexosaminidase activity"/>
    <property type="evidence" value="ECO:0007669"/>
    <property type="project" value="UniProtKB-EC"/>
</dbReference>
<reference evidence="7 8" key="1">
    <citation type="journal article" date="2018" name="New Phytol.">
        <title>Phylogenomics of Endogonaceae and evolution of mycorrhizas within Mucoromycota.</title>
        <authorList>
            <person name="Chang Y."/>
            <person name="Desiro A."/>
            <person name="Na H."/>
            <person name="Sandor L."/>
            <person name="Lipzen A."/>
            <person name="Clum A."/>
            <person name="Barry K."/>
            <person name="Grigoriev I.V."/>
            <person name="Martin F.M."/>
            <person name="Stajich J.E."/>
            <person name="Smith M.E."/>
            <person name="Bonito G."/>
            <person name="Spatafora J.W."/>
        </authorList>
    </citation>
    <scope>NUCLEOTIDE SEQUENCE [LARGE SCALE GENOMIC DNA]</scope>
    <source>
        <strain evidence="7 8">GMNB39</strain>
    </source>
</reference>
<dbReference type="CDD" id="cd06565">
    <property type="entry name" value="GH20_GcnA-like"/>
    <property type="match status" value="1"/>
</dbReference>
<dbReference type="OrthoDB" id="2100085at2759"/>
<evidence type="ECO:0000256" key="2">
    <source>
        <dbReference type="ARBA" id="ARBA00006285"/>
    </source>
</evidence>
<dbReference type="Gene3D" id="1.20.120.670">
    <property type="entry name" value="N-acetyl-b-d-glucoasminidase"/>
    <property type="match status" value="1"/>
</dbReference>
<evidence type="ECO:0000259" key="6">
    <source>
        <dbReference type="Pfam" id="PF18088"/>
    </source>
</evidence>
<proteinExistence type="inferred from homology"/>
<dbReference type="Pfam" id="PF18088">
    <property type="entry name" value="Glyco_H_20C_C"/>
    <property type="match status" value="1"/>
</dbReference>
<dbReference type="InterPro" id="IPR038901">
    <property type="entry name" value="HEXDC-like"/>
</dbReference>
<gene>
    <name evidence="7" type="ORF">BC936DRAFT_136621</name>
</gene>
<protein>
    <recommendedName>
        <fullName evidence="3">beta-N-acetylhexosaminidase</fullName>
        <ecNumber evidence="3">3.2.1.52</ecNumber>
    </recommendedName>
</protein>
<dbReference type="Pfam" id="PF00728">
    <property type="entry name" value="Glyco_hydro_20"/>
    <property type="match status" value="1"/>
</dbReference>
<dbReference type="SUPFAM" id="SSF51445">
    <property type="entry name" value="(Trans)glycosidases"/>
    <property type="match status" value="1"/>
</dbReference>
<dbReference type="PANTHER" id="PTHR21040:SF8">
    <property type="entry name" value="BCDNA.GH04120"/>
    <property type="match status" value="1"/>
</dbReference>
<name>A0A433CZ51_9FUNG</name>
<evidence type="ECO:0000256" key="4">
    <source>
        <dbReference type="ARBA" id="ARBA00022801"/>
    </source>
</evidence>
<dbReference type="InterPro" id="IPR015883">
    <property type="entry name" value="Glyco_hydro_20_cat"/>
</dbReference>
<evidence type="ECO:0000256" key="3">
    <source>
        <dbReference type="ARBA" id="ARBA00012663"/>
    </source>
</evidence>
<dbReference type="InterPro" id="IPR041063">
    <property type="entry name" value="Glyco_H_20C_C"/>
</dbReference>
<evidence type="ECO:0000313" key="7">
    <source>
        <dbReference type="EMBL" id="RUP43859.1"/>
    </source>
</evidence>
<dbReference type="Gene3D" id="3.20.20.80">
    <property type="entry name" value="Glycosidases"/>
    <property type="match status" value="1"/>
</dbReference>
<dbReference type="PANTHER" id="PTHR21040">
    <property type="entry name" value="BCDNA.GH04120"/>
    <property type="match status" value="1"/>
</dbReference>
<keyword evidence="4" id="KW-0378">Hydrolase</keyword>
<dbReference type="EMBL" id="RBNI01010150">
    <property type="protein sequence ID" value="RUP43859.1"/>
    <property type="molecule type" value="Genomic_DNA"/>
</dbReference>
<organism evidence="7 8">
    <name type="scientific">Jimgerdemannia flammicorona</name>
    <dbReference type="NCBI Taxonomy" id="994334"/>
    <lineage>
        <taxon>Eukaryota</taxon>
        <taxon>Fungi</taxon>
        <taxon>Fungi incertae sedis</taxon>
        <taxon>Mucoromycota</taxon>
        <taxon>Mucoromycotina</taxon>
        <taxon>Endogonomycetes</taxon>
        <taxon>Endogonales</taxon>
        <taxon>Endogonaceae</taxon>
        <taxon>Jimgerdemannia</taxon>
    </lineage>
</organism>
<dbReference type="GO" id="GO:0005975">
    <property type="term" value="P:carbohydrate metabolic process"/>
    <property type="evidence" value="ECO:0007669"/>
    <property type="project" value="InterPro"/>
</dbReference>
<dbReference type="EC" id="3.2.1.52" evidence="3"/>
<comment type="caution">
    <text evidence="7">The sequence shown here is derived from an EMBL/GenBank/DDBJ whole genome shotgun (WGS) entry which is preliminary data.</text>
</comment>
<dbReference type="InterPro" id="IPR017853">
    <property type="entry name" value="GH"/>
</dbReference>
<accession>A0A433CZ51</accession>
<feature type="domain" description="Glycoside Hydrolase 20C C-terminal" evidence="6">
    <location>
        <begin position="547"/>
        <end position="708"/>
    </location>
</feature>
<comment type="catalytic activity">
    <reaction evidence="1">
        <text>Hydrolysis of terminal non-reducing N-acetyl-D-hexosamine residues in N-acetyl-beta-D-hexosaminides.</text>
        <dbReference type="EC" id="3.2.1.52"/>
    </reaction>
</comment>
<evidence type="ECO:0000259" key="5">
    <source>
        <dbReference type="Pfam" id="PF00728"/>
    </source>
</evidence>
<keyword evidence="8" id="KW-1185">Reference proteome</keyword>
<evidence type="ECO:0000313" key="8">
    <source>
        <dbReference type="Proteomes" id="UP000268093"/>
    </source>
</evidence>
<feature type="domain" description="Glycoside hydrolase family 20 catalytic" evidence="5">
    <location>
        <begin position="180"/>
        <end position="396"/>
    </location>
</feature>